<proteinExistence type="predicted"/>
<evidence type="ECO:0000259" key="4">
    <source>
        <dbReference type="PROSITE" id="PS50949"/>
    </source>
</evidence>
<feature type="domain" description="HTH gntR-type" evidence="4">
    <location>
        <begin position="15"/>
        <end position="82"/>
    </location>
</feature>
<sequence length="229" mass="25602">MPTARDRSQGADRVATVQHATLRWLREQIATGAFEAGAKLRQEVLAREFGVSVPPVREALQTLEAEGQVVYAPRRGYFVATLSAAELTEAYRIRDLLESEAIARAVPLLDPTDIERMRAAITDMAAAHEREDLGALTEANRRFHFTLFDAAGMPRMAELIRVLWESTDRYRSRYFADERHRDRVDAEHQTIMDAVAAGRAGEAVQLLREHREHALEALRAALPDDGTGG</sequence>
<dbReference type="InterPro" id="IPR011711">
    <property type="entry name" value="GntR_C"/>
</dbReference>
<keyword evidence="3" id="KW-0804">Transcription</keyword>
<dbReference type="InterPro" id="IPR036388">
    <property type="entry name" value="WH-like_DNA-bd_sf"/>
</dbReference>
<dbReference type="InterPro" id="IPR036390">
    <property type="entry name" value="WH_DNA-bd_sf"/>
</dbReference>
<dbReference type="PANTHER" id="PTHR43537:SF5">
    <property type="entry name" value="UXU OPERON TRANSCRIPTIONAL REGULATOR"/>
    <property type="match status" value="1"/>
</dbReference>
<dbReference type="Pfam" id="PF07729">
    <property type="entry name" value="FCD"/>
    <property type="match status" value="1"/>
</dbReference>
<dbReference type="InterPro" id="IPR000524">
    <property type="entry name" value="Tscrpt_reg_HTH_GntR"/>
</dbReference>
<comment type="caution">
    <text evidence="5">The sequence shown here is derived from an EMBL/GenBank/DDBJ whole genome shotgun (WGS) entry which is preliminary data.</text>
</comment>
<accession>A0ABN2NLP5</accession>
<dbReference type="Proteomes" id="UP001500449">
    <property type="component" value="Unassembled WGS sequence"/>
</dbReference>
<dbReference type="SMART" id="SM00345">
    <property type="entry name" value="HTH_GNTR"/>
    <property type="match status" value="1"/>
</dbReference>
<evidence type="ECO:0000256" key="3">
    <source>
        <dbReference type="ARBA" id="ARBA00023163"/>
    </source>
</evidence>
<organism evidence="5 6">
    <name type="scientific">Pseudonocardia ailaonensis</name>
    <dbReference type="NCBI Taxonomy" id="367279"/>
    <lineage>
        <taxon>Bacteria</taxon>
        <taxon>Bacillati</taxon>
        <taxon>Actinomycetota</taxon>
        <taxon>Actinomycetes</taxon>
        <taxon>Pseudonocardiales</taxon>
        <taxon>Pseudonocardiaceae</taxon>
        <taxon>Pseudonocardia</taxon>
    </lineage>
</organism>
<evidence type="ECO:0000313" key="5">
    <source>
        <dbReference type="EMBL" id="GAA1874785.1"/>
    </source>
</evidence>
<dbReference type="PROSITE" id="PS50949">
    <property type="entry name" value="HTH_GNTR"/>
    <property type="match status" value="1"/>
</dbReference>
<evidence type="ECO:0000256" key="1">
    <source>
        <dbReference type="ARBA" id="ARBA00023015"/>
    </source>
</evidence>
<dbReference type="SMART" id="SM00895">
    <property type="entry name" value="FCD"/>
    <property type="match status" value="1"/>
</dbReference>
<dbReference type="Gene3D" id="1.20.120.530">
    <property type="entry name" value="GntR ligand-binding domain-like"/>
    <property type="match status" value="1"/>
</dbReference>
<dbReference type="Gene3D" id="1.10.10.10">
    <property type="entry name" value="Winged helix-like DNA-binding domain superfamily/Winged helix DNA-binding domain"/>
    <property type="match status" value="1"/>
</dbReference>
<evidence type="ECO:0000313" key="6">
    <source>
        <dbReference type="Proteomes" id="UP001500449"/>
    </source>
</evidence>
<dbReference type="PANTHER" id="PTHR43537">
    <property type="entry name" value="TRANSCRIPTIONAL REGULATOR, GNTR FAMILY"/>
    <property type="match status" value="1"/>
</dbReference>
<keyword evidence="1" id="KW-0805">Transcription regulation</keyword>
<dbReference type="EMBL" id="BAAAQK010000028">
    <property type="protein sequence ID" value="GAA1874785.1"/>
    <property type="molecule type" value="Genomic_DNA"/>
</dbReference>
<protein>
    <submittedName>
        <fullName evidence="5">GntR family transcriptional regulator</fullName>
    </submittedName>
</protein>
<dbReference type="CDD" id="cd07377">
    <property type="entry name" value="WHTH_GntR"/>
    <property type="match status" value="1"/>
</dbReference>
<keyword evidence="6" id="KW-1185">Reference proteome</keyword>
<dbReference type="SUPFAM" id="SSF46785">
    <property type="entry name" value="Winged helix' DNA-binding domain"/>
    <property type="match status" value="1"/>
</dbReference>
<evidence type="ECO:0000256" key="2">
    <source>
        <dbReference type="ARBA" id="ARBA00023125"/>
    </source>
</evidence>
<gene>
    <name evidence="5" type="ORF">GCM10009836_64880</name>
</gene>
<name>A0ABN2NLP5_9PSEU</name>
<dbReference type="Pfam" id="PF00392">
    <property type="entry name" value="GntR"/>
    <property type="match status" value="1"/>
</dbReference>
<dbReference type="InterPro" id="IPR008920">
    <property type="entry name" value="TF_FadR/GntR_C"/>
</dbReference>
<keyword evidence="2" id="KW-0238">DNA-binding</keyword>
<reference evidence="5 6" key="1">
    <citation type="journal article" date="2019" name="Int. J. Syst. Evol. Microbiol.">
        <title>The Global Catalogue of Microorganisms (GCM) 10K type strain sequencing project: providing services to taxonomists for standard genome sequencing and annotation.</title>
        <authorList>
            <consortium name="The Broad Institute Genomics Platform"/>
            <consortium name="The Broad Institute Genome Sequencing Center for Infectious Disease"/>
            <person name="Wu L."/>
            <person name="Ma J."/>
        </authorList>
    </citation>
    <scope>NUCLEOTIDE SEQUENCE [LARGE SCALE GENOMIC DNA]</scope>
    <source>
        <strain evidence="5 6">JCM 16009</strain>
    </source>
</reference>
<dbReference type="RefSeq" id="WP_344426031.1">
    <property type="nucleotide sequence ID" value="NZ_BAAAQK010000028.1"/>
</dbReference>
<dbReference type="SUPFAM" id="SSF48008">
    <property type="entry name" value="GntR ligand-binding domain-like"/>
    <property type="match status" value="1"/>
</dbReference>